<comment type="caution">
    <text evidence="2">The sequence shown here is derived from an EMBL/GenBank/DDBJ whole genome shotgun (WGS) entry which is preliminary data.</text>
</comment>
<dbReference type="PANTHER" id="PTHR43358">
    <property type="entry name" value="ALPHA/BETA-HYDROLASE"/>
    <property type="match status" value="1"/>
</dbReference>
<sequence length="322" mass="35812">MAKMKQTTKLGLKLAGVVGAATYAGSLVGGVLAYKMAMHVSDAQKSRGQELSRSENTEIENFWYEKQPQQEWVIQSFDGLNLVATYIPNPKTVGRLVILAHGLGHSREQMIPYARIFMSLGYDVLMPDARAFGDSEGHTIGYGWLDRLDYERWITVALNQLGDDVEIVLMGISMGAATVMATSGEPLPENVKAIIEDSGYVDLYDEAKYRLTHKFHLPAYPIMPVANLIANRRAGYAFKDGRILHQVAISGLPILMIHGSRDKTVPVRNAHQLYDQLPQQKELYIDPDAAHVQAIRTHPDRYQEVVDEFLREEAGLSGNGEG</sequence>
<keyword evidence="3" id="KW-1185">Reference proteome</keyword>
<dbReference type="Gene3D" id="3.40.50.1820">
    <property type="entry name" value="alpha/beta hydrolase"/>
    <property type="match status" value="1"/>
</dbReference>
<dbReference type="InterPro" id="IPR029058">
    <property type="entry name" value="AB_hydrolase_fold"/>
</dbReference>
<organism evidence="2 3">
    <name type="scientific">Lactiplantibacillus xiangfangensis</name>
    <dbReference type="NCBI Taxonomy" id="942150"/>
    <lineage>
        <taxon>Bacteria</taxon>
        <taxon>Bacillati</taxon>
        <taxon>Bacillota</taxon>
        <taxon>Bacilli</taxon>
        <taxon>Lactobacillales</taxon>
        <taxon>Lactobacillaceae</taxon>
        <taxon>Lactiplantibacillus</taxon>
    </lineage>
</organism>
<dbReference type="EMBL" id="JQCL01000057">
    <property type="protein sequence ID" value="KRO11022.1"/>
    <property type="molecule type" value="Genomic_DNA"/>
</dbReference>
<dbReference type="PANTHER" id="PTHR43358:SF4">
    <property type="entry name" value="ALPHA_BETA HYDROLASE FOLD-1 DOMAIN-CONTAINING PROTEIN"/>
    <property type="match status" value="1"/>
</dbReference>
<dbReference type="GO" id="GO:0016787">
    <property type="term" value="F:hydrolase activity"/>
    <property type="evidence" value="ECO:0007669"/>
    <property type="project" value="UniProtKB-KW"/>
</dbReference>
<reference evidence="2 3" key="1">
    <citation type="journal article" date="2015" name="Genome Announc.">
        <title>Expanding the biotechnology potential of lactobacilli through comparative genomics of 213 strains and associated genera.</title>
        <authorList>
            <person name="Sun Z."/>
            <person name="Harris H.M."/>
            <person name="McCann A."/>
            <person name="Guo C."/>
            <person name="Argimon S."/>
            <person name="Zhang W."/>
            <person name="Yang X."/>
            <person name="Jeffery I.B."/>
            <person name="Cooney J.C."/>
            <person name="Kagawa T.F."/>
            <person name="Liu W."/>
            <person name="Song Y."/>
            <person name="Salvetti E."/>
            <person name="Wrobel A."/>
            <person name="Rasinkangas P."/>
            <person name="Parkhill J."/>
            <person name="Rea M.C."/>
            <person name="O'Sullivan O."/>
            <person name="Ritari J."/>
            <person name="Douillard F.P."/>
            <person name="Paul Ross R."/>
            <person name="Yang R."/>
            <person name="Briner A.E."/>
            <person name="Felis G.E."/>
            <person name="de Vos W.M."/>
            <person name="Barrangou R."/>
            <person name="Klaenhammer T.R."/>
            <person name="Caufield P.W."/>
            <person name="Cui Y."/>
            <person name="Zhang H."/>
            <person name="O'Toole P.W."/>
        </authorList>
    </citation>
    <scope>NUCLEOTIDE SEQUENCE [LARGE SCALE GENOMIC DNA]</scope>
    <source>
        <strain evidence="2 3">LMG 26013</strain>
    </source>
</reference>
<dbReference type="InterPro" id="IPR000073">
    <property type="entry name" value="AB_hydrolase_1"/>
</dbReference>
<accession>A0A0R2MB88</accession>
<dbReference type="Pfam" id="PF00561">
    <property type="entry name" value="Abhydrolase_1"/>
    <property type="match status" value="1"/>
</dbReference>
<dbReference type="SUPFAM" id="SSF53474">
    <property type="entry name" value="alpha/beta-Hydrolases"/>
    <property type="match status" value="1"/>
</dbReference>
<dbReference type="InterPro" id="IPR052920">
    <property type="entry name" value="DNA-binding_regulatory"/>
</dbReference>
<dbReference type="AlphaFoldDB" id="A0A0R2MB88"/>
<dbReference type="STRING" id="942150.IV64_GL002718"/>
<name>A0A0R2MB88_9LACO</name>
<dbReference type="Proteomes" id="UP000051783">
    <property type="component" value="Unassembled WGS sequence"/>
</dbReference>
<dbReference type="PATRIC" id="fig|942150.3.peg.2830"/>
<protein>
    <submittedName>
        <fullName evidence="2">Cell surface hydrolase, membrane-bound</fullName>
    </submittedName>
</protein>
<evidence type="ECO:0000313" key="3">
    <source>
        <dbReference type="Proteomes" id="UP000051783"/>
    </source>
</evidence>
<evidence type="ECO:0000313" key="2">
    <source>
        <dbReference type="EMBL" id="KRO11022.1"/>
    </source>
</evidence>
<evidence type="ECO:0000259" key="1">
    <source>
        <dbReference type="Pfam" id="PF00561"/>
    </source>
</evidence>
<feature type="domain" description="AB hydrolase-1" evidence="1">
    <location>
        <begin position="96"/>
        <end position="207"/>
    </location>
</feature>
<proteinExistence type="predicted"/>
<keyword evidence="2" id="KW-0378">Hydrolase</keyword>
<gene>
    <name evidence="2" type="ORF">IV64_GL002718</name>
</gene>